<evidence type="ECO:0000313" key="3">
    <source>
        <dbReference type="Proteomes" id="UP000054047"/>
    </source>
</evidence>
<feature type="compositionally biased region" description="Gly residues" evidence="1">
    <location>
        <begin position="153"/>
        <end position="173"/>
    </location>
</feature>
<organism evidence="2 3">
    <name type="scientific">Ancylostoma duodenale</name>
    <dbReference type="NCBI Taxonomy" id="51022"/>
    <lineage>
        <taxon>Eukaryota</taxon>
        <taxon>Metazoa</taxon>
        <taxon>Ecdysozoa</taxon>
        <taxon>Nematoda</taxon>
        <taxon>Chromadorea</taxon>
        <taxon>Rhabditida</taxon>
        <taxon>Rhabditina</taxon>
        <taxon>Rhabditomorpha</taxon>
        <taxon>Strongyloidea</taxon>
        <taxon>Ancylostomatidae</taxon>
        <taxon>Ancylostomatinae</taxon>
        <taxon>Ancylostoma</taxon>
    </lineage>
</organism>
<dbReference type="EMBL" id="KN737930">
    <property type="protein sequence ID" value="KIH55085.1"/>
    <property type="molecule type" value="Genomic_DNA"/>
</dbReference>
<protein>
    <submittedName>
        <fullName evidence="2">Uncharacterized protein</fullName>
    </submittedName>
</protein>
<evidence type="ECO:0000313" key="2">
    <source>
        <dbReference type="EMBL" id="KIH55085.1"/>
    </source>
</evidence>
<proteinExistence type="predicted"/>
<dbReference type="Proteomes" id="UP000054047">
    <property type="component" value="Unassembled WGS sequence"/>
</dbReference>
<sequence length="199" mass="21450">MSIEGEPTAYFEDRLKCQSDTAQFNQEMEICLLSEVRGKFVTEFLGWKGKEEEYVVWTAEGSFAEVNTASYHTYHILHIRLFHNQQNGPPQQPRPPVPPKPPPQFRSPFPPPLAPVPNSSPYPELQNPFPPPPPVPPQGGRPGGQQGPPQGARPGGFQGPGGRPGGFQGGGQPGGPPPAPPVDTYFAPPAATQQTEESG</sequence>
<name>A0A0C2G2B3_9BILA</name>
<accession>A0A0C2G2B3</accession>
<reference evidence="2 3" key="1">
    <citation type="submission" date="2013-12" db="EMBL/GenBank/DDBJ databases">
        <title>Draft genome of the parsitic nematode Ancylostoma duodenale.</title>
        <authorList>
            <person name="Mitreva M."/>
        </authorList>
    </citation>
    <scope>NUCLEOTIDE SEQUENCE [LARGE SCALE GENOMIC DNA]</scope>
    <source>
        <strain evidence="2 3">Zhejiang</strain>
    </source>
</reference>
<feature type="compositionally biased region" description="Pro residues" evidence="1">
    <location>
        <begin position="128"/>
        <end position="139"/>
    </location>
</feature>
<keyword evidence="3" id="KW-1185">Reference proteome</keyword>
<gene>
    <name evidence="2" type="ORF">ANCDUO_14762</name>
</gene>
<feature type="non-terminal residue" evidence="2">
    <location>
        <position position="199"/>
    </location>
</feature>
<dbReference type="AlphaFoldDB" id="A0A0C2G2B3"/>
<evidence type="ECO:0000256" key="1">
    <source>
        <dbReference type="SAM" id="MobiDB-lite"/>
    </source>
</evidence>
<feature type="region of interest" description="Disordered" evidence="1">
    <location>
        <begin position="85"/>
        <end position="199"/>
    </location>
</feature>
<feature type="compositionally biased region" description="Pro residues" evidence="1">
    <location>
        <begin position="90"/>
        <end position="120"/>
    </location>
</feature>